<protein>
    <submittedName>
        <fullName evidence="1">Uncharacterized protein</fullName>
    </submittedName>
</protein>
<reference evidence="1" key="1">
    <citation type="submission" date="2013-01" db="EMBL/GenBank/DDBJ databases">
        <title>Genome assembly of Mariniradius saccharolyticus AK6.</title>
        <authorList>
            <person name="Vaidya B."/>
            <person name="Khatri I."/>
            <person name="Tanuku N.R.S."/>
            <person name="Subramanian S."/>
            <person name="Pinnaka A."/>
        </authorList>
    </citation>
    <scope>NUCLEOTIDE SEQUENCE [LARGE SCALE GENOMIC DNA]</scope>
    <source>
        <strain evidence="1">AK6</strain>
    </source>
</reference>
<gene>
    <name evidence="1" type="ORF">C943_01443</name>
</gene>
<dbReference type="EMBL" id="AMZY02000014">
    <property type="protein sequence ID" value="EMS32181.1"/>
    <property type="molecule type" value="Genomic_DNA"/>
</dbReference>
<comment type="caution">
    <text evidence="1">The sequence shown here is derived from an EMBL/GenBank/DDBJ whole genome shotgun (WGS) entry which is preliminary data.</text>
</comment>
<dbReference type="InParanoid" id="M7Y4J6"/>
<organism evidence="1 2">
    <name type="scientific">Mariniradius saccharolyticus AK6</name>
    <dbReference type="NCBI Taxonomy" id="1239962"/>
    <lineage>
        <taxon>Bacteria</taxon>
        <taxon>Pseudomonadati</taxon>
        <taxon>Bacteroidota</taxon>
        <taxon>Cytophagia</taxon>
        <taxon>Cytophagales</taxon>
        <taxon>Cyclobacteriaceae</taxon>
        <taxon>Mariniradius</taxon>
    </lineage>
</organism>
<name>M7Y4J6_9BACT</name>
<dbReference type="Proteomes" id="UP000010953">
    <property type="component" value="Unassembled WGS sequence"/>
</dbReference>
<accession>M7Y4J6</accession>
<dbReference type="AlphaFoldDB" id="M7Y4J6"/>
<sequence length="52" mass="6452">MILFPLLLFFLSKKVTKKDKKVRSYQRTRPWPARRTFIPPRDLRKYFVQIQV</sequence>
<dbReference type="STRING" id="1239962.C943_01443"/>
<evidence type="ECO:0000313" key="1">
    <source>
        <dbReference type="EMBL" id="EMS32181.1"/>
    </source>
</evidence>
<keyword evidence="2" id="KW-1185">Reference proteome</keyword>
<proteinExistence type="predicted"/>
<evidence type="ECO:0000313" key="2">
    <source>
        <dbReference type="Proteomes" id="UP000010953"/>
    </source>
</evidence>